<dbReference type="InterPro" id="IPR052761">
    <property type="entry name" value="Fungal_Detox/Toxin_TFs"/>
</dbReference>
<dbReference type="InterPro" id="IPR001138">
    <property type="entry name" value="Zn2Cys6_DnaBD"/>
</dbReference>
<evidence type="ECO:0000256" key="3">
    <source>
        <dbReference type="SAM" id="MobiDB-lite"/>
    </source>
</evidence>
<sequence length="808" mass="90221">MVNVKKYSAEIERDYRFLIAELAVLARDNNFVAWRRKVGVCGVAGDSSSGVKVSWIDSLHSSSFSAGGKLLPQIFTYLLPIMESGDGPYVTRPSSSNLWGSSTAGIAAPRNRSRVACQACNQRKVRCDVVHTGGNPCSKCQRDGGSCVILPRKKHRPRRKKGEQLPLSDINRGDSGISYPKTAATGRLSEPPIDAIQEDDYGQAAPEAALPEDTSFTYIGDRRGPRHSVYDLCHPESPEETLHIPPVISTTTSHKPHELEYMRLQGVFSKLPDEVCDELIRCYFQHVHFVLPIIDAPAFLNDYCSNGSRNISLLLYWSMLLAAANFVDTDVLRKAGFASRKAMKTAMYERAKCLYDVDRGTDKLVLIQSVILLGFWYTDPQDHTGAWYWIGIAISLSQNIGLHRSSRLRGRTKKPPSTARESLMRRIWWACVVRDRWVSLARGRPMRIHSEDCDTPFPVVEDVLNELESVTNPGSAKFIPTDSRALAEMWIRLVKISDTLGNILRVHYRVNGIVPTMAEIDKYAQELQSLAQDEVASGDSSEELSIHAHQIDLYYQASIAILYRPYALSRSSSLPVGAHSHWRQTATSRAREAASHTNGLLQSLIELDAIRYLKPMIITAMIPAMQIHLYDCKSSNSLIRGLAENKLQLHMLVLSNLRGTYWSADVMYRLFERAQTILKKGSSQASKKDKNSDSHLSHVAISESTGDRSFMHAQQQLQLQPSPAPQQPQPNGISMLMTPEAAMMMSDQQPANPWFSDSPHFSDVDQLLSPDFYLSEDVFPDFVLGYENSAVYGPLVVGSSKMSDGILR</sequence>
<feature type="region of interest" description="Disordered" evidence="3">
    <location>
        <begin position="712"/>
        <end position="734"/>
    </location>
</feature>
<dbReference type="GO" id="GO:0000981">
    <property type="term" value="F:DNA-binding transcription factor activity, RNA polymerase II-specific"/>
    <property type="evidence" value="ECO:0007669"/>
    <property type="project" value="InterPro"/>
</dbReference>
<evidence type="ECO:0000313" key="5">
    <source>
        <dbReference type="EMBL" id="PTB40242.1"/>
    </source>
</evidence>
<dbReference type="SMART" id="SM00906">
    <property type="entry name" value="Fungal_trans"/>
    <property type="match status" value="1"/>
</dbReference>
<dbReference type="SUPFAM" id="SSF57701">
    <property type="entry name" value="Zn2/Cys6 DNA-binding domain"/>
    <property type="match status" value="1"/>
</dbReference>
<proteinExistence type="predicted"/>
<accession>A0A2T3Z617</accession>
<dbReference type="PANTHER" id="PTHR47425:SF3">
    <property type="entry name" value="ZN(II)2CYS6 TRANSCRIPTION FACTOR (EUROFUNG)"/>
    <property type="match status" value="1"/>
</dbReference>
<dbReference type="InterPro" id="IPR007219">
    <property type="entry name" value="XnlR_reg_dom"/>
</dbReference>
<evidence type="ECO:0000256" key="1">
    <source>
        <dbReference type="ARBA" id="ARBA00022723"/>
    </source>
</evidence>
<reference evidence="5 6" key="1">
    <citation type="submission" date="2016-07" db="EMBL/GenBank/DDBJ databases">
        <title>Multiple horizontal gene transfer events from other fungi enriched the ability of initially mycotrophic Trichoderma (Ascomycota) to feed on dead plant biomass.</title>
        <authorList>
            <consortium name="DOE Joint Genome Institute"/>
            <person name="Aerts A."/>
            <person name="Atanasova L."/>
            <person name="Chenthamara K."/>
            <person name="Zhang J."/>
            <person name="Grujic M."/>
            <person name="Henrissat B."/>
            <person name="Kuo A."/>
            <person name="Salamov A."/>
            <person name="Lipzen A."/>
            <person name="Labutti K."/>
            <person name="Barry K."/>
            <person name="Miao Y."/>
            <person name="Rahimi M.J."/>
            <person name="Shen Q."/>
            <person name="Grigoriev I.V."/>
            <person name="Kubicek C.P."/>
            <person name="Druzhinina I.S."/>
        </authorList>
    </citation>
    <scope>NUCLEOTIDE SEQUENCE [LARGE SCALE GENOMIC DNA]</scope>
    <source>
        <strain evidence="5 6">CBS 433.97</strain>
    </source>
</reference>
<dbReference type="SMART" id="SM00066">
    <property type="entry name" value="GAL4"/>
    <property type="match status" value="1"/>
</dbReference>
<feature type="domain" description="Zn(2)-C6 fungal-type" evidence="4">
    <location>
        <begin position="116"/>
        <end position="149"/>
    </location>
</feature>
<evidence type="ECO:0000259" key="4">
    <source>
        <dbReference type="PROSITE" id="PS50048"/>
    </source>
</evidence>
<dbReference type="PANTHER" id="PTHR47425">
    <property type="entry name" value="FARB-RELATED"/>
    <property type="match status" value="1"/>
</dbReference>
<keyword evidence="1" id="KW-0479">Metal-binding</keyword>
<keyword evidence="6" id="KW-1185">Reference proteome</keyword>
<dbReference type="Pfam" id="PF04082">
    <property type="entry name" value="Fungal_trans"/>
    <property type="match status" value="1"/>
</dbReference>
<dbReference type="Proteomes" id="UP000240493">
    <property type="component" value="Unassembled WGS sequence"/>
</dbReference>
<dbReference type="OrthoDB" id="4161332at2759"/>
<protein>
    <recommendedName>
        <fullName evidence="4">Zn(2)-C6 fungal-type domain-containing protein</fullName>
    </recommendedName>
</protein>
<name>A0A2T3Z617_TRIA4</name>
<dbReference type="EMBL" id="KZ679263">
    <property type="protein sequence ID" value="PTB40242.1"/>
    <property type="molecule type" value="Genomic_DNA"/>
</dbReference>
<dbReference type="GO" id="GO:0006351">
    <property type="term" value="P:DNA-templated transcription"/>
    <property type="evidence" value="ECO:0007669"/>
    <property type="project" value="InterPro"/>
</dbReference>
<dbReference type="InterPro" id="IPR036864">
    <property type="entry name" value="Zn2-C6_fun-type_DNA-bd_sf"/>
</dbReference>
<gene>
    <name evidence="5" type="ORF">M441DRAFT_429481</name>
</gene>
<dbReference type="PROSITE" id="PS50048">
    <property type="entry name" value="ZN2_CY6_FUNGAL_2"/>
    <property type="match status" value="1"/>
</dbReference>
<keyword evidence="2" id="KW-0539">Nucleus</keyword>
<dbReference type="CDD" id="cd12148">
    <property type="entry name" value="fungal_TF_MHR"/>
    <property type="match status" value="1"/>
</dbReference>
<evidence type="ECO:0000256" key="2">
    <source>
        <dbReference type="ARBA" id="ARBA00023242"/>
    </source>
</evidence>
<dbReference type="Pfam" id="PF00172">
    <property type="entry name" value="Zn_clus"/>
    <property type="match status" value="1"/>
</dbReference>
<dbReference type="AlphaFoldDB" id="A0A2T3Z617"/>
<feature type="region of interest" description="Disordered" evidence="3">
    <location>
        <begin position="154"/>
        <end position="178"/>
    </location>
</feature>
<evidence type="ECO:0000313" key="6">
    <source>
        <dbReference type="Proteomes" id="UP000240493"/>
    </source>
</evidence>
<dbReference type="STRING" id="1042311.A0A2T3Z617"/>
<dbReference type="CDD" id="cd00067">
    <property type="entry name" value="GAL4"/>
    <property type="match status" value="1"/>
</dbReference>
<organism evidence="5 6">
    <name type="scientific">Trichoderma asperellum (strain ATCC 204424 / CBS 433.97 / NBRC 101777)</name>
    <dbReference type="NCBI Taxonomy" id="1042311"/>
    <lineage>
        <taxon>Eukaryota</taxon>
        <taxon>Fungi</taxon>
        <taxon>Dikarya</taxon>
        <taxon>Ascomycota</taxon>
        <taxon>Pezizomycotina</taxon>
        <taxon>Sordariomycetes</taxon>
        <taxon>Hypocreomycetidae</taxon>
        <taxon>Hypocreales</taxon>
        <taxon>Hypocreaceae</taxon>
        <taxon>Trichoderma</taxon>
    </lineage>
</organism>
<dbReference type="GO" id="GO:0003677">
    <property type="term" value="F:DNA binding"/>
    <property type="evidence" value="ECO:0007669"/>
    <property type="project" value="InterPro"/>
</dbReference>
<dbReference type="GO" id="GO:0008270">
    <property type="term" value="F:zinc ion binding"/>
    <property type="evidence" value="ECO:0007669"/>
    <property type="project" value="InterPro"/>
</dbReference>
<dbReference type="Gene3D" id="4.10.240.10">
    <property type="entry name" value="Zn(2)-C6 fungal-type DNA-binding domain"/>
    <property type="match status" value="1"/>
</dbReference>